<dbReference type="SUPFAM" id="SSF51556">
    <property type="entry name" value="Metallo-dependent hydrolases"/>
    <property type="match status" value="1"/>
</dbReference>
<dbReference type="GO" id="GO:0016831">
    <property type="term" value="F:carboxy-lyase activity"/>
    <property type="evidence" value="ECO:0007669"/>
    <property type="project" value="InterPro"/>
</dbReference>
<dbReference type="GO" id="GO:0005737">
    <property type="term" value="C:cytoplasm"/>
    <property type="evidence" value="ECO:0007669"/>
    <property type="project" value="TreeGrafter"/>
</dbReference>
<dbReference type="PANTHER" id="PTHR21240:SF28">
    <property type="entry name" value="ISO-OROTATE DECARBOXYLASE (EUROFUNG)"/>
    <property type="match status" value="1"/>
</dbReference>
<reference evidence="3 4" key="1">
    <citation type="submission" date="2019-07" db="EMBL/GenBank/DDBJ databases">
        <title>Whole genome shotgun sequence of Reyranella soli NBRC 108950.</title>
        <authorList>
            <person name="Hosoyama A."/>
            <person name="Uohara A."/>
            <person name="Ohji S."/>
            <person name="Ichikawa N."/>
        </authorList>
    </citation>
    <scope>NUCLEOTIDE SEQUENCE [LARGE SCALE GENOMIC DNA]</scope>
    <source>
        <strain evidence="3 4">NBRC 108950</strain>
    </source>
</reference>
<dbReference type="EMBL" id="BKAJ01000033">
    <property type="protein sequence ID" value="GEP54998.1"/>
    <property type="molecule type" value="Genomic_DNA"/>
</dbReference>
<dbReference type="Proteomes" id="UP000321058">
    <property type="component" value="Unassembled WGS sequence"/>
</dbReference>
<dbReference type="InterPro" id="IPR032466">
    <property type="entry name" value="Metal_Hydrolase"/>
</dbReference>
<protein>
    <recommendedName>
        <fullName evidence="2">Amidohydrolase-related domain-containing protein</fullName>
    </recommendedName>
</protein>
<keyword evidence="1" id="KW-0456">Lyase</keyword>
<evidence type="ECO:0000313" key="3">
    <source>
        <dbReference type="EMBL" id="GEP54998.1"/>
    </source>
</evidence>
<feature type="domain" description="Amidohydrolase-related" evidence="2">
    <location>
        <begin position="77"/>
        <end position="362"/>
    </location>
</feature>
<dbReference type="RefSeq" id="WP_147149075.1">
    <property type="nucleotide sequence ID" value="NZ_BKAJ01000033.1"/>
</dbReference>
<comment type="caution">
    <text evidence="3">The sequence shown here is derived from an EMBL/GenBank/DDBJ whole genome shotgun (WGS) entry which is preliminary data.</text>
</comment>
<dbReference type="GO" id="GO:0016787">
    <property type="term" value="F:hydrolase activity"/>
    <property type="evidence" value="ECO:0007669"/>
    <property type="project" value="InterPro"/>
</dbReference>
<dbReference type="PANTHER" id="PTHR21240">
    <property type="entry name" value="2-AMINO-3-CARBOXYLMUCONATE-6-SEMIALDEHYDE DECARBOXYLASE"/>
    <property type="match status" value="1"/>
</dbReference>
<dbReference type="OrthoDB" id="7336207at2"/>
<dbReference type="AlphaFoldDB" id="A0A512N7P3"/>
<dbReference type="GO" id="GO:0019748">
    <property type="term" value="P:secondary metabolic process"/>
    <property type="evidence" value="ECO:0007669"/>
    <property type="project" value="TreeGrafter"/>
</dbReference>
<evidence type="ECO:0000256" key="1">
    <source>
        <dbReference type="ARBA" id="ARBA00023239"/>
    </source>
</evidence>
<evidence type="ECO:0000259" key="2">
    <source>
        <dbReference type="Pfam" id="PF04909"/>
    </source>
</evidence>
<organism evidence="3 4">
    <name type="scientific">Reyranella soli</name>
    <dbReference type="NCBI Taxonomy" id="1230389"/>
    <lineage>
        <taxon>Bacteria</taxon>
        <taxon>Pseudomonadati</taxon>
        <taxon>Pseudomonadota</taxon>
        <taxon>Alphaproteobacteria</taxon>
        <taxon>Hyphomicrobiales</taxon>
        <taxon>Reyranellaceae</taxon>
        <taxon>Reyranella</taxon>
    </lineage>
</organism>
<dbReference type="InterPro" id="IPR006680">
    <property type="entry name" value="Amidohydro-rel"/>
</dbReference>
<keyword evidence="4" id="KW-1185">Reference proteome</keyword>
<dbReference type="Gene3D" id="3.20.20.140">
    <property type="entry name" value="Metal-dependent hydrolases"/>
    <property type="match status" value="1"/>
</dbReference>
<gene>
    <name evidence="3" type="ORF">RSO01_21640</name>
</gene>
<dbReference type="Pfam" id="PF04909">
    <property type="entry name" value="Amidohydro_2"/>
    <property type="match status" value="1"/>
</dbReference>
<dbReference type="InterPro" id="IPR032465">
    <property type="entry name" value="ACMSD"/>
</dbReference>
<sequence length="374" mass="41827">MSIIDADSHVIESQETWQYLDPKFAKRRPVPVAAPADTSFLDWNTFWIIDRQVRHFGATPIEGNVMAGRKSYSPDVQQITDVKARLAAMDRMGVAKQLVHPSFTLSTLTEDPELEAALFQSYNTFMSKACAESGGRIFFNAVVPYRRPDQAVAELRRLGRMPGMASVLVRGLEWDKPVDDPSHYPVFAEAERLGLPMVVHLGLGSPSMYRMFDGMAHPIAEKKTFYPARSRRLLSTLTVQYAFYNLMESTLIDDFPKLKWVFLEGGGCTWMVGAVRTIERSGRPHVLDHFEAGRVLVGCEPDDDIPYAAGVLGEHALLVSSDMPHFDEAAHDSIAEEYEERGDLSPELLEKMFTQNAERVFDVGRVAAKTAVPA</sequence>
<accession>A0A512N7P3</accession>
<proteinExistence type="predicted"/>
<name>A0A512N7P3_9HYPH</name>
<evidence type="ECO:0000313" key="4">
    <source>
        <dbReference type="Proteomes" id="UP000321058"/>
    </source>
</evidence>